<gene>
    <name evidence="2" type="ORF">ANN_17576</name>
</gene>
<accession>A0ABQ8SUT2</accession>
<organism evidence="2 3">
    <name type="scientific">Periplaneta americana</name>
    <name type="common">American cockroach</name>
    <name type="synonym">Blatta americana</name>
    <dbReference type="NCBI Taxonomy" id="6978"/>
    <lineage>
        <taxon>Eukaryota</taxon>
        <taxon>Metazoa</taxon>
        <taxon>Ecdysozoa</taxon>
        <taxon>Arthropoda</taxon>
        <taxon>Hexapoda</taxon>
        <taxon>Insecta</taxon>
        <taxon>Pterygota</taxon>
        <taxon>Neoptera</taxon>
        <taxon>Polyneoptera</taxon>
        <taxon>Dictyoptera</taxon>
        <taxon>Blattodea</taxon>
        <taxon>Blattoidea</taxon>
        <taxon>Blattidae</taxon>
        <taxon>Blattinae</taxon>
        <taxon>Periplaneta</taxon>
    </lineage>
</organism>
<comment type="caution">
    <text evidence="2">The sequence shown here is derived from an EMBL/GenBank/DDBJ whole genome shotgun (WGS) entry which is preliminary data.</text>
</comment>
<evidence type="ECO:0000313" key="3">
    <source>
        <dbReference type="Proteomes" id="UP001148838"/>
    </source>
</evidence>
<evidence type="ECO:0000313" key="2">
    <source>
        <dbReference type="EMBL" id="KAJ4437432.1"/>
    </source>
</evidence>
<sequence>MCSERLDGMLKRVLVQEGDILSIFSRQLTISLPSLEQTIPLDVESNEDRYGDNAGEMSPGSSTESYPAFAHIGLRENPGKNLNQALKKKEEEEEEDGGDDDDDDFDVYHATIIADGMYGNSPLISRA</sequence>
<reference evidence="2 3" key="1">
    <citation type="journal article" date="2022" name="Allergy">
        <title>Genome assembly and annotation of Periplaneta americana reveal a comprehensive cockroach allergen profile.</title>
        <authorList>
            <person name="Wang L."/>
            <person name="Xiong Q."/>
            <person name="Saelim N."/>
            <person name="Wang L."/>
            <person name="Nong W."/>
            <person name="Wan A.T."/>
            <person name="Shi M."/>
            <person name="Liu X."/>
            <person name="Cao Q."/>
            <person name="Hui J.H.L."/>
            <person name="Sookrung N."/>
            <person name="Leung T.F."/>
            <person name="Tungtrongchitr A."/>
            <person name="Tsui S.K.W."/>
        </authorList>
    </citation>
    <scope>NUCLEOTIDE SEQUENCE [LARGE SCALE GENOMIC DNA]</scope>
    <source>
        <strain evidence="2">PWHHKU_190912</strain>
    </source>
</reference>
<keyword evidence="3" id="KW-1185">Reference proteome</keyword>
<feature type="compositionally biased region" description="Acidic residues" evidence="1">
    <location>
        <begin position="91"/>
        <end position="105"/>
    </location>
</feature>
<dbReference type="Proteomes" id="UP001148838">
    <property type="component" value="Unassembled WGS sequence"/>
</dbReference>
<evidence type="ECO:0000256" key="1">
    <source>
        <dbReference type="SAM" id="MobiDB-lite"/>
    </source>
</evidence>
<name>A0ABQ8SUT2_PERAM</name>
<protein>
    <submittedName>
        <fullName evidence="2">Uncharacterized protein</fullName>
    </submittedName>
</protein>
<proteinExistence type="predicted"/>
<feature type="region of interest" description="Disordered" evidence="1">
    <location>
        <begin position="43"/>
        <end position="106"/>
    </location>
</feature>
<dbReference type="EMBL" id="JAJSOF020000021">
    <property type="protein sequence ID" value="KAJ4437432.1"/>
    <property type="molecule type" value="Genomic_DNA"/>
</dbReference>